<dbReference type="InterPro" id="IPR034660">
    <property type="entry name" value="DinB/YfiT-like"/>
</dbReference>
<dbReference type="InterPro" id="IPR017520">
    <property type="entry name" value="CHP03086"/>
</dbReference>
<organism evidence="2 3">
    <name type="scientific">Paractinoplanes bogorensis</name>
    <dbReference type="NCBI Taxonomy" id="1610840"/>
    <lineage>
        <taxon>Bacteria</taxon>
        <taxon>Bacillati</taxon>
        <taxon>Actinomycetota</taxon>
        <taxon>Actinomycetes</taxon>
        <taxon>Micromonosporales</taxon>
        <taxon>Micromonosporaceae</taxon>
        <taxon>Paractinoplanes</taxon>
    </lineage>
</organism>
<dbReference type="SUPFAM" id="SSF109854">
    <property type="entry name" value="DinB/YfiT-like putative metalloenzymes"/>
    <property type="match status" value="1"/>
</dbReference>
<feature type="domain" description="Mycothiol-dependent maleylpyruvate isomerase metal-binding" evidence="1">
    <location>
        <begin position="2"/>
        <end position="118"/>
    </location>
</feature>
<protein>
    <submittedName>
        <fullName evidence="2">TIGR03086 family protein</fullName>
    </submittedName>
</protein>
<keyword evidence="3" id="KW-1185">Reference proteome</keyword>
<reference evidence="2 3" key="1">
    <citation type="submission" date="2021-06" db="EMBL/GenBank/DDBJ databases">
        <title>Actinoplanes lichenicola sp. nov., and Actinoplanes ovalisporus sp. nov., isolated from lichen in Thailand.</title>
        <authorList>
            <person name="Saeng-In P."/>
            <person name="Kanchanasin P."/>
            <person name="Yuki M."/>
            <person name="Kudo T."/>
            <person name="Ohkuma M."/>
            <person name="Phongsopitanun W."/>
            <person name="Tanasupawat S."/>
        </authorList>
    </citation>
    <scope>NUCLEOTIDE SEQUENCE [LARGE SCALE GENOMIC DNA]</scope>
    <source>
        <strain evidence="2 3">NBRC 110975</strain>
    </source>
</reference>
<sequence>MAAAAGQTAPIVRGVRDEQLGDATPCAEFQVRDLLNHLFKVVHSMQGAARREEVDMSDTPDALTGDWRDRFAAETESLIAAWSDPAALEGNSPGMGLPQPMVGNLALADLTIHGWDLATATGQPYEPDAGAVRALLPFMEQMAPTGRKMGAFHSDVVEAPAGADDFERLLAFSGRTTAR</sequence>
<dbReference type="NCBIfam" id="TIGR03083">
    <property type="entry name" value="maleylpyruvate isomerase family mycothiol-dependent enzyme"/>
    <property type="match status" value="1"/>
</dbReference>
<proteinExistence type="predicted"/>
<name>A0ABS5YQW5_9ACTN</name>
<dbReference type="Gene3D" id="1.20.120.450">
    <property type="entry name" value="dinb family like domain"/>
    <property type="match status" value="1"/>
</dbReference>
<dbReference type="InterPro" id="IPR017517">
    <property type="entry name" value="Maleyloyr_isom"/>
</dbReference>
<evidence type="ECO:0000259" key="1">
    <source>
        <dbReference type="Pfam" id="PF11716"/>
    </source>
</evidence>
<comment type="caution">
    <text evidence="2">The sequence shown here is derived from an EMBL/GenBank/DDBJ whole genome shotgun (WGS) entry which is preliminary data.</text>
</comment>
<dbReference type="Proteomes" id="UP001519654">
    <property type="component" value="Unassembled WGS sequence"/>
</dbReference>
<evidence type="ECO:0000313" key="3">
    <source>
        <dbReference type="Proteomes" id="UP001519654"/>
    </source>
</evidence>
<dbReference type="InterPro" id="IPR024344">
    <property type="entry name" value="MDMPI_metal-binding"/>
</dbReference>
<accession>A0ABS5YQW5</accession>
<dbReference type="NCBIfam" id="TIGR03086">
    <property type="entry name" value="TIGR03086 family metal-binding protein"/>
    <property type="match status" value="1"/>
</dbReference>
<dbReference type="Pfam" id="PF11716">
    <property type="entry name" value="MDMPI_N"/>
    <property type="match status" value="1"/>
</dbReference>
<gene>
    <name evidence="2" type="ORF">KOI35_20250</name>
</gene>
<dbReference type="EMBL" id="JAHKKG010000006">
    <property type="protein sequence ID" value="MBU2665846.1"/>
    <property type="molecule type" value="Genomic_DNA"/>
</dbReference>
<evidence type="ECO:0000313" key="2">
    <source>
        <dbReference type="EMBL" id="MBU2665846.1"/>
    </source>
</evidence>